<keyword evidence="2" id="KW-1185">Reference proteome</keyword>
<comment type="caution">
    <text evidence="1">The sequence shown here is derived from an EMBL/GenBank/DDBJ whole genome shotgun (WGS) entry which is preliminary data.</text>
</comment>
<dbReference type="Proteomes" id="UP000580344">
    <property type="component" value="Unassembled WGS sequence"/>
</dbReference>
<sequence length="171" mass="19859">MLITATTVILAGLSADVRRQSFLESYVNDNSTYPTEYLHNEPKFNNDFYLDHTNESRRFEILNELEAEVLNNEVRKNAVEIIRNLPALFLINFDMSNLYVSSYGTTILEYETHNSNFTIEIGEKSFGYFSEVNGNYLTINEDVSITELNQEKKDLILGKLNTDFIDYYYSL</sequence>
<dbReference type="EMBL" id="JABFOQ010000015">
    <property type="protein sequence ID" value="NOJ75696.1"/>
    <property type="molecule type" value="Genomic_DNA"/>
</dbReference>
<protein>
    <submittedName>
        <fullName evidence="1">Uncharacterized protein</fullName>
    </submittedName>
</protein>
<evidence type="ECO:0000313" key="2">
    <source>
        <dbReference type="Proteomes" id="UP000580344"/>
    </source>
</evidence>
<dbReference type="RefSeq" id="WP_171623006.1">
    <property type="nucleotide sequence ID" value="NZ_JABFOQ010000015.1"/>
</dbReference>
<proteinExistence type="predicted"/>
<name>A0ABX1WLX3_9FLAO</name>
<organism evidence="1 2">
    <name type="scientific">Empedobacter stercoris</name>
    <dbReference type="NCBI Taxonomy" id="1628248"/>
    <lineage>
        <taxon>Bacteria</taxon>
        <taxon>Pseudomonadati</taxon>
        <taxon>Bacteroidota</taxon>
        <taxon>Flavobacteriia</taxon>
        <taxon>Flavobacteriales</taxon>
        <taxon>Weeksellaceae</taxon>
        <taxon>Empedobacter</taxon>
    </lineage>
</organism>
<evidence type="ECO:0000313" key="1">
    <source>
        <dbReference type="EMBL" id="NOJ75696.1"/>
    </source>
</evidence>
<reference evidence="1 2" key="1">
    <citation type="submission" date="2020-05" db="EMBL/GenBank/DDBJ databases">
        <title>Tigecycline resistant gene in Empedobacter stercoris.</title>
        <authorList>
            <person name="Chen Y."/>
            <person name="Cheng Y."/>
            <person name="Zhou K."/>
        </authorList>
    </citation>
    <scope>NUCLEOTIDE SEQUENCE [LARGE SCALE GENOMIC DNA]</scope>
    <source>
        <strain evidence="1 2">ES202</strain>
    </source>
</reference>
<gene>
    <name evidence="1" type="ORF">HMH06_07620</name>
</gene>
<accession>A0ABX1WLX3</accession>